<dbReference type="Proteomes" id="UP000886893">
    <property type="component" value="Unassembled WGS sequence"/>
</dbReference>
<organism evidence="1 2">
    <name type="scientific">Candidatus Caccosoma faecigallinarum</name>
    <dbReference type="NCBI Taxonomy" id="2840720"/>
    <lineage>
        <taxon>Bacteria</taxon>
        <taxon>Bacillati</taxon>
        <taxon>Bacillota</taxon>
        <taxon>Bacillota incertae sedis</taxon>
        <taxon>Candidatus Caccosoma</taxon>
    </lineage>
</organism>
<evidence type="ECO:0000313" key="1">
    <source>
        <dbReference type="EMBL" id="HIT17191.1"/>
    </source>
</evidence>
<proteinExistence type="predicted"/>
<feature type="non-terminal residue" evidence="1">
    <location>
        <position position="1"/>
    </location>
</feature>
<gene>
    <name evidence="1" type="ORF">IAD04_02275</name>
</gene>
<protein>
    <submittedName>
        <fullName evidence="1">Uncharacterized protein</fullName>
    </submittedName>
</protein>
<reference evidence="1" key="1">
    <citation type="submission" date="2020-10" db="EMBL/GenBank/DDBJ databases">
        <authorList>
            <person name="Gilroy R."/>
        </authorList>
    </citation>
    <scope>NUCLEOTIDE SEQUENCE</scope>
    <source>
        <strain evidence="1">14508</strain>
    </source>
</reference>
<dbReference type="Gene3D" id="3.30.450.40">
    <property type="match status" value="1"/>
</dbReference>
<dbReference type="InterPro" id="IPR029016">
    <property type="entry name" value="GAF-like_dom_sf"/>
</dbReference>
<reference evidence="1" key="2">
    <citation type="journal article" date="2021" name="PeerJ">
        <title>Extensive microbial diversity within the chicken gut microbiome revealed by metagenomics and culture.</title>
        <authorList>
            <person name="Gilroy R."/>
            <person name="Ravi A."/>
            <person name="Getino M."/>
            <person name="Pursley I."/>
            <person name="Horton D.L."/>
            <person name="Alikhan N.F."/>
            <person name="Baker D."/>
            <person name="Gharbi K."/>
            <person name="Hall N."/>
            <person name="Watson M."/>
            <person name="Adriaenssens E.M."/>
            <person name="Foster-Nyarko E."/>
            <person name="Jarju S."/>
            <person name="Secka A."/>
            <person name="Antonio M."/>
            <person name="Oren A."/>
            <person name="Chaudhuri R.R."/>
            <person name="La Ragione R."/>
            <person name="Hildebrand F."/>
            <person name="Pallen M.J."/>
        </authorList>
    </citation>
    <scope>NUCLEOTIDE SEQUENCE</scope>
    <source>
        <strain evidence="1">14508</strain>
    </source>
</reference>
<sequence>IRKNLRINTGDNVEIYMDENNKIVLKKYSTLFGMEEELFNIAKVINETSNATIIITDIDKIIVSYGKGSELYIDQYIDKSLIENHPIQTVIKKRNVTIVAGQVEPRLTYIFPLYSKDMLHGFLILIENERSLQNCENEIALYFKKFILKQLDN</sequence>
<comment type="caution">
    <text evidence="1">The sequence shown here is derived from an EMBL/GenBank/DDBJ whole genome shotgun (WGS) entry which is preliminary data.</text>
</comment>
<dbReference type="EMBL" id="DVKI01000072">
    <property type="protein sequence ID" value="HIT17191.1"/>
    <property type="molecule type" value="Genomic_DNA"/>
</dbReference>
<dbReference type="AlphaFoldDB" id="A0A9D1G7N7"/>
<dbReference type="Gene3D" id="2.10.260.10">
    <property type="match status" value="1"/>
</dbReference>
<name>A0A9D1G7N7_9FIRM</name>
<evidence type="ECO:0000313" key="2">
    <source>
        <dbReference type="Proteomes" id="UP000886893"/>
    </source>
</evidence>
<accession>A0A9D1G7N7</accession>